<reference evidence="4" key="1">
    <citation type="journal article" date="2019" name="Int. J. Syst. Evol. Microbiol.">
        <title>The Global Catalogue of Microorganisms (GCM) 10K type strain sequencing project: providing services to taxonomists for standard genome sequencing and annotation.</title>
        <authorList>
            <consortium name="The Broad Institute Genomics Platform"/>
            <consortium name="The Broad Institute Genome Sequencing Center for Infectious Disease"/>
            <person name="Wu L."/>
            <person name="Ma J."/>
        </authorList>
    </citation>
    <scope>NUCLEOTIDE SEQUENCE [LARGE SCALE GENOMIC DNA]</scope>
    <source>
        <strain evidence="4">JCM 4586</strain>
    </source>
</reference>
<evidence type="ECO:0000313" key="3">
    <source>
        <dbReference type="EMBL" id="GGX93250.1"/>
    </source>
</evidence>
<keyword evidence="4" id="KW-1185">Reference proteome</keyword>
<dbReference type="PANTHER" id="PTHR43625:SF40">
    <property type="entry name" value="ALDO-KETO REDUCTASE YAKC [NADP(+)]"/>
    <property type="match status" value="1"/>
</dbReference>
<protein>
    <submittedName>
        <fullName evidence="3">Oxidoreductase</fullName>
    </submittedName>
</protein>
<dbReference type="Proteomes" id="UP000659223">
    <property type="component" value="Unassembled WGS sequence"/>
</dbReference>
<evidence type="ECO:0000256" key="1">
    <source>
        <dbReference type="ARBA" id="ARBA00023002"/>
    </source>
</evidence>
<dbReference type="Gene3D" id="3.20.20.100">
    <property type="entry name" value="NADP-dependent oxidoreductase domain"/>
    <property type="match status" value="1"/>
</dbReference>
<gene>
    <name evidence="3" type="ORF">GCM10010324_43970</name>
</gene>
<dbReference type="SUPFAM" id="SSF51430">
    <property type="entry name" value="NAD(P)-linked oxidoreductase"/>
    <property type="match status" value="1"/>
</dbReference>
<sequence>MRTTTLGKNGPEVGRIGLGTMGMSFAYDPQNRNDDASVKVIHRAIDLGVTLLDTADVYGPFTNEELVGKALAGRRDKVVLATKGGLVLDENGLSLNGRPDYLKSALEASLKRLGTDRVDVYMLHRIDPEVPVEESWGALAELVAAGKVGAIGLSEVALEDVKRAQAVHPVAVVESEASLFTRDSFGEVLPYCNEQGIAFLPYSPLGRGLLTGRFSNPADLTEDDWRRAMPRFTEEAMAANKAIVDTVATIAGRHGVTLSQVALAWLVAQGEHVVPIPGTKTLAYLEQNAAAADVELTAAEIAELDALPAPVGARE</sequence>
<dbReference type="RefSeq" id="WP_190023428.1">
    <property type="nucleotide sequence ID" value="NZ_BMUT01000009.1"/>
</dbReference>
<dbReference type="Pfam" id="PF00248">
    <property type="entry name" value="Aldo_ket_red"/>
    <property type="match status" value="1"/>
</dbReference>
<dbReference type="PRINTS" id="PR00069">
    <property type="entry name" value="ALDKETRDTASE"/>
</dbReference>
<dbReference type="InterPro" id="IPR023210">
    <property type="entry name" value="NADP_OxRdtase_dom"/>
</dbReference>
<accession>A0ABQ2YUZ4</accession>
<dbReference type="CDD" id="cd19076">
    <property type="entry name" value="AKR_AKR13A_13D"/>
    <property type="match status" value="1"/>
</dbReference>
<evidence type="ECO:0000259" key="2">
    <source>
        <dbReference type="Pfam" id="PF00248"/>
    </source>
</evidence>
<feature type="domain" description="NADP-dependent oxidoreductase" evidence="2">
    <location>
        <begin position="15"/>
        <end position="307"/>
    </location>
</feature>
<keyword evidence="1" id="KW-0560">Oxidoreductase</keyword>
<organism evidence="3 4">
    <name type="scientific">Streptomyces hiroshimensis</name>
    <dbReference type="NCBI Taxonomy" id="66424"/>
    <lineage>
        <taxon>Bacteria</taxon>
        <taxon>Bacillati</taxon>
        <taxon>Actinomycetota</taxon>
        <taxon>Actinomycetes</taxon>
        <taxon>Kitasatosporales</taxon>
        <taxon>Streptomycetaceae</taxon>
        <taxon>Streptomyces</taxon>
    </lineage>
</organism>
<evidence type="ECO:0000313" key="4">
    <source>
        <dbReference type="Proteomes" id="UP000659223"/>
    </source>
</evidence>
<dbReference type="PANTHER" id="PTHR43625">
    <property type="entry name" value="AFLATOXIN B1 ALDEHYDE REDUCTASE"/>
    <property type="match status" value="1"/>
</dbReference>
<dbReference type="EMBL" id="BMUT01000009">
    <property type="protein sequence ID" value="GGX93250.1"/>
    <property type="molecule type" value="Genomic_DNA"/>
</dbReference>
<dbReference type="InterPro" id="IPR050791">
    <property type="entry name" value="Aldo-Keto_reductase"/>
</dbReference>
<dbReference type="InterPro" id="IPR020471">
    <property type="entry name" value="AKR"/>
</dbReference>
<name>A0ABQ2YUZ4_9ACTN</name>
<proteinExistence type="predicted"/>
<dbReference type="InterPro" id="IPR036812">
    <property type="entry name" value="NAD(P)_OxRdtase_dom_sf"/>
</dbReference>
<comment type="caution">
    <text evidence="3">The sequence shown here is derived from an EMBL/GenBank/DDBJ whole genome shotgun (WGS) entry which is preliminary data.</text>
</comment>